<keyword evidence="2" id="KW-0238">DNA-binding</keyword>
<keyword evidence="1" id="KW-0805">Transcription regulation</keyword>
<dbReference type="InterPro" id="IPR000485">
    <property type="entry name" value="AsnC-type_HTH_dom"/>
</dbReference>
<dbReference type="EMBL" id="BAAAQY010000002">
    <property type="protein sequence ID" value="GAA2225145.1"/>
    <property type="molecule type" value="Genomic_DNA"/>
</dbReference>
<dbReference type="InterPro" id="IPR019888">
    <property type="entry name" value="Tscrpt_reg_AsnC-like"/>
</dbReference>
<gene>
    <name evidence="6" type="ORF">GCM10009851_06010</name>
</gene>
<dbReference type="PRINTS" id="PR00033">
    <property type="entry name" value="HTHASNC"/>
</dbReference>
<proteinExistence type="predicted"/>
<dbReference type="InterPro" id="IPR019885">
    <property type="entry name" value="Tscrpt_reg_HTH_AsnC-type_CS"/>
</dbReference>
<dbReference type="PROSITE" id="PS50956">
    <property type="entry name" value="HTH_ASNC_2"/>
    <property type="match status" value="1"/>
</dbReference>
<dbReference type="Pfam" id="PF13404">
    <property type="entry name" value="HTH_AsnC-type"/>
    <property type="match status" value="1"/>
</dbReference>
<dbReference type="Proteomes" id="UP001500929">
    <property type="component" value="Unassembled WGS sequence"/>
</dbReference>
<dbReference type="SUPFAM" id="SSF54909">
    <property type="entry name" value="Dimeric alpha+beta barrel"/>
    <property type="match status" value="1"/>
</dbReference>
<protein>
    <submittedName>
        <fullName evidence="6">Lrp/AsnC family transcriptional regulator</fullName>
    </submittedName>
</protein>
<evidence type="ECO:0000259" key="5">
    <source>
        <dbReference type="PROSITE" id="PS50956"/>
    </source>
</evidence>
<evidence type="ECO:0000256" key="3">
    <source>
        <dbReference type="ARBA" id="ARBA00023163"/>
    </source>
</evidence>
<dbReference type="InterPro" id="IPR019887">
    <property type="entry name" value="Tscrpt_reg_AsnC/Lrp_C"/>
</dbReference>
<feature type="domain" description="HTH asnC-type" evidence="5">
    <location>
        <begin position="3"/>
        <end position="63"/>
    </location>
</feature>
<name>A0ABN3DA46_9MICO</name>
<dbReference type="Gene3D" id="3.30.70.920">
    <property type="match status" value="1"/>
</dbReference>
<reference evidence="6 7" key="1">
    <citation type="journal article" date="2019" name="Int. J. Syst. Evol. Microbiol.">
        <title>The Global Catalogue of Microorganisms (GCM) 10K type strain sequencing project: providing services to taxonomists for standard genome sequencing and annotation.</title>
        <authorList>
            <consortium name="The Broad Institute Genomics Platform"/>
            <consortium name="The Broad Institute Genome Sequencing Center for Infectious Disease"/>
            <person name="Wu L."/>
            <person name="Ma J."/>
        </authorList>
    </citation>
    <scope>NUCLEOTIDE SEQUENCE [LARGE SCALE GENOMIC DNA]</scope>
    <source>
        <strain evidence="6 7">JCM 16117</strain>
    </source>
</reference>
<evidence type="ECO:0000256" key="4">
    <source>
        <dbReference type="SAM" id="MobiDB-lite"/>
    </source>
</evidence>
<evidence type="ECO:0000256" key="1">
    <source>
        <dbReference type="ARBA" id="ARBA00023015"/>
    </source>
</evidence>
<dbReference type="Gene3D" id="1.10.10.10">
    <property type="entry name" value="Winged helix-like DNA-binding domain superfamily/Winged helix DNA-binding domain"/>
    <property type="match status" value="1"/>
</dbReference>
<keyword evidence="3" id="KW-0804">Transcription</keyword>
<dbReference type="PANTHER" id="PTHR30154:SF34">
    <property type="entry name" value="TRANSCRIPTIONAL REGULATOR AZLB"/>
    <property type="match status" value="1"/>
</dbReference>
<evidence type="ECO:0000313" key="7">
    <source>
        <dbReference type="Proteomes" id="UP001500929"/>
    </source>
</evidence>
<evidence type="ECO:0000256" key="2">
    <source>
        <dbReference type="ARBA" id="ARBA00023125"/>
    </source>
</evidence>
<comment type="caution">
    <text evidence="6">The sequence shown here is derived from an EMBL/GenBank/DDBJ whole genome shotgun (WGS) entry which is preliminary data.</text>
</comment>
<dbReference type="SMART" id="SM00344">
    <property type="entry name" value="HTH_ASNC"/>
    <property type="match status" value="1"/>
</dbReference>
<dbReference type="RefSeq" id="WP_259478452.1">
    <property type="nucleotide sequence ID" value="NZ_BAAAQY010000002.1"/>
</dbReference>
<dbReference type="InterPro" id="IPR036390">
    <property type="entry name" value="WH_DNA-bd_sf"/>
</dbReference>
<evidence type="ECO:0000313" key="6">
    <source>
        <dbReference type="EMBL" id="GAA2225145.1"/>
    </source>
</evidence>
<sequence>MAADDLDRRLVELLGEDGRRAYTDIASIVGVSEATVRARIQRLTSNGTLRIVALCNPLTLGHQSVRLLLTVHGLSPRNVAKSLTSLPMIGHVALTSGAHDIYLEATPRDLGQLADLLDDIRRTPGVVRIDQFVLTRLYKDYSWNGLRDQSGERAVGGAVTGGSRSRPTDAGG</sequence>
<organism evidence="6 7">
    <name type="scientific">Herbiconiux moechotypicola</name>
    <dbReference type="NCBI Taxonomy" id="637393"/>
    <lineage>
        <taxon>Bacteria</taxon>
        <taxon>Bacillati</taxon>
        <taxon>Actinomycetota</taxon>
        <taxon>Actinomycetes</taxon>
        <taxon>Micrococcales</taxon>
        <taxon>Microbacteriaceae</taxon>
        <taxon>Herbiconiux</taxon>
    </lineage>
</organism>
<feature type="region of interest" description="Disordered" evidence="4">
    <location>
        <begin position="152"/>
        <end position="172"/>
    </location>
</feature>
<dbReference type="PANTHER" id="PTHR30154">
    <property type="entry name" value="LEUCINE-RESPONSIVE REGULATORY PROTEIN"/>
    <property type="match status" value="1"/>
</dbReference>
<dbReference type="Pfam" id="PF01037">
    <property type="entry name" value="AsnC_trans_reg"/>
    <property type="match status" value="1"/>
</dbReference>
<dbReference type="SUPFAM" id="SSF46785">
    <property type="entry name" value="Winged helix' DNA-binding domain"/>
    <property type="match status" value="1"/>
</dbReference>
<accession>A0ABN3DA46</accession>
<dbReference type="InterPro" id="IPR036388">
    <property type="entry name" value="WH-like_DNA-bd_sf"/>
</dbReference>
<dbReference type="PROSITE" id="PS00519">
    <property type="entry name" value="HTH_ASNC_1"/>
    <property type="match status" value="1"/>
</dbReference>
<keyword evidence="7" id="KW-1185">Reference proteome</keyword>
<dbReference type="InterPro" id="IPR011008">
    <property type="entry name" value="Dimeric_a/b-barrel"/>
</dbReference>